<sequence length="155" mass="17486">MAEPSLTLLVWLLATMYLNFPLWEPYLQPGSHNFSKRANFAGVGVGVLEESSSNKLYSQKQLNYFKEVANLLKQQLGDAEAKNILANAIYLSSFGGADYLSFINRTPNPTELQQREYVNMVIGNFTDAIKEIYEMGGRKFETFGLPTMVETRVQS</sequence>
<comment type="caution">
    <text evidence="1">The sequence shown here is derived from an EMBL/GenBank/DDBJ whole genome shotgun (WGS) entry which is preliminary data.</text>
</comment>
<organism evidence="1 2">
    <name type="scientific">Pistacia integerrima</name>
    <dbReference type="NCBI Taxonomy" id="434235"/>
    <lineage>
        <taxon>Eukaryota</taxon>
        <taxon>Viridiplantae</taxon>
        <taxon>Streptophyta</taxon>
        <taxon>Embryophyta</taxon>
        <taxon>Tracheophyta</taxon>
        <taxon>Spermatophyta</taxon>
        <taxon>Magnoliopsida</taxon>
        <taxon>eudicotyledons</taxon>
        <taxon>Gunneridae</taxon>
        <taxon>Pentapetalae</taxon>
        <taxon>rosids</taxon>
        <taxon>malvids</taxon>
        <taxon>Sapindales</taxon>
        <taxon>Anacardiaceae</taxon>
        <taxon>Pistacia</taxon>
    </lineage>
</organism>
<protein>
    <submittedName>
        <fullName evidence="1">Uncharacterized protein</fullName>
    </submittedName>
</protein>
<keyword evidence="2" id="KW-1185">Reference proteome</keyword>
<reference evidence="2" key="1">
    <citation type="journal article" date="2023" name="G3 (Bethesda)">
        <title>Genome assembly and association tests identify interacting loci associated with vigor, precocity, and sex in interspecific pistachio rootstocks.</title>
        <authorList>
            <person name="Palmer W."/>
            <person name="Jacygrad E."/>
            <person name="Sagayaradj S."/>
            <person name="Cavanaugh K."/>
            <person name="Han R."/>
            <person name="Bertier L."/>
            <person name="Beede B."/>
            <person name="Kafkas S."/>
            <person name="Golino D."/>
            <person name="Preece J."/>
            <person name="Michelmore R."/>
        </authorList>
    </citation>
    <scope>NUCLEOTIDE SEQUENCE [LARGE SCALE GENOMIC DNA]</scope>
</reference>
<name>A0ACC0X122_9ROSI</name>
<evidence type="ECO:0000313" key="2">
    <source>
        <dbReference type="Proteomes" id="UP001163603"/>
    </source>
</evidence>
<gene>
    <name evidence="1" type="ORF">Pint_29414</name>
</gene>
<accession>A0ACC0X122</accession>
<dbReference type="Proteomes" id="UP001163603">
    <property type="component" value="Chromosome 15"/>
</dbReference>
<evidence type="ECO:0000313" key="1">
    <source>
        <dbReference type="EMBL" id="KAJ0008206.1"/>
    </source>
</evidence>
<dbReference type="EMBL" id="CM047750">
    <property type="protein sequence ID" value="KAJ0008206.1"/>
    <property type="molecule type" value="Genomic_DNA"/>
</dbReference>
<proteinExistence type="predicted"/>